<evidence type="ECO:0000313" key="7">
    <source>
        <dbReference type="Proteomes" id="UP000092460"/>
    </source>
</evidence>
<sequence>MMRREPIHAVQVFGRKKTATAVAYCKRGRGLLRVNGRPLDQIEPKVLQYKLQEPLLLLGKEKFAGVDIRVRVNGGGHIYN</sequence>
<evidence type="ECO:0000256" key="4">
    <source>
        <dbReference type="ARBA" id="ARBA00035259"/>
    </source>
</evidence>
<reference evidence="6" key="2">
    <citation type="submission" date="2020-05" db="UniProtKB">
        <authorList>
            <consortium name="EnsemblMetazoa"/>
        </authorList>
    </citation>
    <scope>IDENTIFICATION</scope>
    <source>
        <strain evidence="6">IAEA</strain>
    </source>
</reference>
<dbReference type="GO" id="GO:0006412">
    <property type="term" value="P:translation"/>
    <property type="evidence" value="ECO:0007669"/>
    <property type="project" value="InterPro"/>
</dbReference>
<reference evidence="7" key="1">
    <citation type="submission" date="2015-01" db="EMBL/GenBank/DDBJ databases">
        <authorList>
            <person name="Aksoy S."/>
            <person name="Warren W."/>
            <person name="Wilson R.K."/>
        </authorList>
    </citation>
    <scope>NUCLEOTIDE SEQUENCE [LARGE SCALE GENOMIC DNA]</scope>
    <source>
        <strain evidence="7">IAEA</strain>
    </source>
</reference>
<dbReference type="GO" id="GO:0003723">
    <property type="term" value="F:RNA binding"/>
    <property type="evidence" value="ECO:0007669"/>
    <property type="project" value="TreeGrafter"/>
</dbReference>
<evidence type="ECO:0000256" key="1">
    <source>
        <dbReference type="ARBA" id="ARBA00005251"/>
    </source>
</evidence>
<evidence type="ECO:0000256" key="3">
    <source>
        <dbReference type="ARBA" id="ARBA00023274"/>
    </source>
</evidence>
<dbReference type="PANTHER" id="PTHR21569">
    <property type="entry name" value="RIBOSOMAL PROTEIN S9"/>
    <property type="match status" value="1"/>
</dbReference>
<proteinExistence type="inferred from homology"/>
<dbReference type="GO" id="GO:0003735">
    <property type="term" value="F:structural constituent of ribosome"/>
    <property type="evidence" value="ECO:0007669"/>
    <property type="project" value="InterPro"/>
</dbReference>
<dbReference type="AlphaFoldDB" id="A0A1B0BN18"/>
<keyword evidence="7" id="KW-1185">Reference proteome</keyword>
<dbReference type="GO" id="GO:0022627">
    <property type="term" value="C:cytosolic small ribosomal subunit"/>
    <property type="evidence" value="ECO:0007669"/>
    <property type="project" value="TreeGrafter"/>
</dbReference>
<name>A0A1B0BN18_9MUSC</name>
<accession>A0A1B0BN18</accession>
<dbReference type="EMBL" id="JXJN01017167">
    <property type="status" value="NOT_ANNOTATED_CDS"/>
    <property type="molecule type" value="Genomic_DNA"/>
</dbReference>
<evidence type="ECO:0000256" key="2">
    <source>
        <dbReference type="ARBA" id="ARBA00022980"/>
    </source>
</evidence>
<evidence type="ECO:0000256" key="5">
    <source>
        <dbReference type="ARBA" id="ARBA00043019"/>
    </source>
</evidence>
<comment type="similarity">
    <text evidence="1">Belongs to the universal ribosomal protein uS9 family.</text>
</comment>
<dbReference type="Gene3D" id="3.30.230.10">
    <property type="match status" value="1"/>
</dbReference>
<dbReference type="Pfam" id="PF00380">
    <property type="entry name" value="Ribosomal_S9"/>
    <property type="match status" value="1"/>
</dbReference>
<dbReference type="EnsemblMetazoa" id="GPPI035240-RA">
    <property type="protein sequence ID" value="GPPI035240-PA"/>
    <property type="gene ID" value="GPPI035240"/>
</dbReference>
<dbReference type="VEuPathDB" id="VectorBase:GPPI035240"/>
<evidence type="ECO:0000313" key="6">
    <source>
        <dbReference type="EnsemblMetazoa" id="GPPI035240-PA"/>
    </source>
</evidence>
<dbReference type="SUPFAM" id="SSF54211">
    <property type="entry name" value="Ribosomal protein S5 domain 2-like"/>
    <property type="match status" value="1"/>
</dbReference>
<dbReference type="Proteomes" id="UP000092460">
    <property type="component" value="Unassembled WGS sequence"/>
</dbReference>
<protein>
    <recommendedName>
        <fullName evidence="4">Small ribosomal subunit protein uS9</fullName>
    </recommendedName>
    <alternativeName>
        <fullName evidence="5">40S ribosomal protein S16</fullName>
    </alternativeName>
</protein>
<dbReference type="PANTHER" id="PTHR21569:SF16">
    <property type="entry name" value="RIBOSOMAL PROTEIN S16"/>
    <property type="match status" value="1"/>
</dbReference>
<dbReference type="InterPro" id="IPR014721">
    <property type="entry name" value="Ribsml_uS5_D2-typ_fold_subgr"/>
</dbReference>
<dbReference type="STRING" id="67801.A0A1B0BN18"/>
<keyword evidence="2" id="KW-0689">Ribosomal protein</keyword>
<dbReference type="InterPro" id="IPR020568">
    <property type="entry name" value="Ribosomal_Su5_D2-typ_SF"/>
</dbReference>
<organism evidence="6 7">
    <name type="scientific">Glossina palpalis gambiensis</name>
    <dbReference type="NCBI Taxonomy" id="67801"/>
    <lineage>
        <taxon>Eukaryota</taxon>
        <taxon>Metazoa</taxon>
        <taxon>Ecdysozoa</taxon>
        <taxon>Arthropoda</taxon>
        <taxon>Hexapoda</taxon>
        <taxon>Insecta</taxon>
        <taxon>Pterygota</taxon>
        <taxon>Neoptera</taxon>
        <taxon>Endopterygota</taxon>
        <taxon>Diptera</taxon>
        <taxon>Brachycera</taxon>
        <taxon>Muscomorpha</taxon>
        <taxon>Hippoboscoidea</taxon>
        <taxon>Glossinidae</taxon>
        <taxon>Glossina</taxon>
    </lineage>
</organism>
<dbReference type="InterPro" id="IPR000754">
    <property type="entry name" value="Ribosomal_uS9"/>
</dbReference>
<dbReference type="GO" id="GO:0000462">
    <property type="term" value="P:maturation of SSU-rRNA from tricistronic rRNA transcript (SSU-rRNA, 5.8S rRNA, LSU-rRNA)"/>
    <property type="evidence" value="ECO:0007669"/>
    <property type="project" value="TreeGrafter"/>
</dbReference>
<keyword evidence="3" id="KW-0687">Ribonucleoprotein</keyword>